<organism evidence="1 2">
    <name type="scientific">Eumeta variegata</name>
    <name type="common">Bagworm moth</name>
    <name type="synonym">Eumeta japonica</name>
    <dbReference type="NCBI Taxonomy" id="151549"/>
    <lineage>
        <taxon>Eukaryota</taxon>
        <taxon>Metazoa</taxon>
        <taxon>Ecdysozoa</taxon>
        <taxon>Arthropoda</taxon>
        <taxon>Hexapoda</taxon>
        <taxon>Insecta</taxon>
        <taxon>Pterygota</taxon>
        <taxon>Neoptera</taxon>
        <taxon>Endopterygota</taxon>
        <taxon>Lepidoptera</taxon>
        <taxon>Glossata</taxon>
        <taxon>Ditrysia</taxon>
        <taxon>Tineoidea</taxon>
        <taxon>Psychidae</taxon>
        <taxon>Oiketicinae</taxon>
        <taxon>Eumeta</taxon>
    </lineage>
</organism>
<evidence type="ECO:0000313" key="2">
    <source>
        <dbReference type="Proteomes" id="UP000299102"/>
    </source>
</evidence>
<accession>A0A4C1YWH6</accession>
<reference evidence="1 2" key="1">
    <citation type="journal article" date="2019" name="Commun. Biol.">
        <title>The bagworm genome reveals a unique fibroin gene that provides high tensile strength.</title>
        <authorList>
            <person name="Kono N."/>
            <person name="Nakamura H."/>
            <person name="Ohtoshi R."/>
            <person name="Tomita M."/>
            <person name="Numata K."/>
            <person name="Arakawa K."/>
        </authorList>
    </citation>
    <scope>NUCLEOTIDE SEQUENCE [LARGE SCALE GENOMIC DNA]</scope>
</reference>
<name>A0A4C1YWH6_EUMVA</name>
<sequence>MPRSASTSSLPVTECALVTANVSNNRSALAAVHADASPNQVGERDAERGDRSCLFVTRSALSLALQALNGTPQSEVTPHESCFFVCAAGSIELYDVVTSKIIQNRRVYRSPLSVGSGAVVGGRRAVYDEPTIP</sequence>
<gene>
    <name evidence="1" type="ORF">EVAR_54548_1</name>
</gene>
<protein>
    <submittedName>
        <fullName evidence="1">Uncharacterized protein</fullName>
    </submittedName>
</protein>
<dbReference type="AlphaFoldDB" id="A0A4C1YWH6"/>
<dbReference type="Proteomes" id="UP000299102">
    <property type="component" value="Unassembled WGS sequence"/>
</dbReference>
<keyword evidence="2" id="KW-1185">Reference proteome</keyword>
<evidence type="ECO:0000313" key="1">
    <source>
        <dbReference type="EMBL" id="GBP78737.1"/>
    </source>
</evidence>
<proteinExistence type="predicted"/>
<dbReference type="EMBL" id="BGZK01001383">
    <property type="protein sequence ID" value="GBP78737.1"/>
    <property type="molecule type" value="Genomic_DNA"/>
</dbReference>
<comment type="caution">
    <text evidence="1">The sequence shown here is derived from an EMBL/GenBank/DDBJ whole genome shotgun (WGS) entry which is preliminary data.</text>
</comment>